<dbReference type="InterPro" id="IPR001119">
    <property type="entry name" value="SLH_dom"/>
</dbReference>
<keyword evidence="2" id="KW-0732">Signal</keyword>
<dbReference type="AlphaFoldDB" id="A0A098TNH1"/>
<dbReference type="Proteomes" id="UP000030170">
    <property type="component" value="Unassembled WGS sequence"/>
</dbReference>
<dbReference type="PROSITE" id="PS51257">
    <property type="entry name" value="PROKAR_LIPOPROTEIN"/>
    <property type="match status" value="1"/>
</dbReference>
<dbReference type="PROSITE" id="PS51272">
    <property type="entry name" value="SLH"/>
    <property type="match status" value="2"/>
</dbReference>
<feature type="signal peptide" evidence="2">
    <location>
        <begin position="1"/>
        <end position="25"/>
    </location>
</feature>
<keyword evidence="5" id="KW-1185">Reference proteome</keyword>
<comment type="caution">
    <text evidence="4">The sequence shown here is derived from an EMBL/GenBank/DDBJ whole genome shotgun (WGS) entry which is preliminary data.</text>
</comment>
<feature type="compositionally biased region" description="Pro residues" evidence="1">
    <location>
        <begin position="155"/>
        <end position="165"/>
    </location>
</feature>
<feature type="chain" id="PRO_5001941126" evidence="2">
    <location>
        <begin position="26"/>
        <end position="457"/>
    </location>
</feature>
<gene>
    <name evidence="4" type="ORF">DO97_05790</name>
</gene>
<protein>
    <submittedName>
        <fullName evidence="4">S-layer protein</fullName>
    </submittedName>
</protein>
<feature type="domain" description="SLH" evidence="3">
    <location>
        <begin position="304"/>
        <end position="372"/>
    </location>
</feature>
<evidence type="ECO:0000259" key="3">
    <source>
        <dbReference type="PROSITE" id="PS51272"/>
    </source>
</evidence>
<dbReference type="Pfam" id="PF00395">
    <property type="entry name" value="SLH"/>
    <property type="match status" value="2"/>
</dbReference>
<dbReference type="EMBL" id="JJML01000002">
    <property type="protein sequence ID" value="KGF73875.1"/>
    <property type="molecule type" value="Genomic_DNA"/>
</dbReference>
<feature type="domain" description="SLH" evidence="3">
    <location>
        <begin position="223"/>
        <end position="295"/>
    </location>
</feature>
<dbReference type="PANTHER" id="PTHR33740">
    <property type="entry name" value="GPI-ANCHORED ADHESIN-LIKE PROTEIN"/>
    <property type="match status" value="1"/>
</dbReference>
<reference evidence="4 5" key="1">
    <citation type="journal article" date="2014" name="Mol. Ecol.">
        <title>Evolution of Synechococcus.</title>
        <authorList>
            <person name="Dvorak P."/>
            <person name="Casamatta D."/>
            <person name="Hasler P."/>
            <person name="Poulickova A."/>
            <person name="Ondrej V."/>
            <person name="Sanges R."/>
        </authorList>
    </citation>
    <scope>NUCLEOTIDE SEQUENCE [LARGE SCALE GENOMIC DNA]</scope>
    <source>
        <strain evidence="4 5">CAUP A 1101</strain>
    </source>
</reference>
<dbReference type="OrthoDB" id="452152at2"/>
<proteinExistence type="predicted"/>
<evidence type="ECO:0000256" key="2">
    <source>
        <dbReference type="SAM" id="SignalP"/>
    </source>
</evidence>
<organism evidence="4 5">
    <name type="scientific">Neosynechococcus sphagnicola sy1</name>
    <dbReference type="NCBI Taxonomy" id="1497020"/>
    <lineage>
        <taxon>Bacteria</taxon>
        <taxon>Bacillati</taxon>
        <taxon>Cyanobacteriota</taxon>
        <taxon>Cyanophyceae</taxon>
        <taxon>Neosynechococcales</taxon>
        <taxon>Neosynechococcaceae</taxon>
        <taxon>Neosynechococcus</taxon>
    </lineage>
</organism>
<accession>A0A098TNH1</accession>
<evidence type="ECO:0000256" key="1">
    <source>
        <dbReference type="SAM" id="MobiDB-lite"/>
    </source>
</evidence>
<feature type="region of interest" description="Disordered" evidence="1">
    <location>
        <begin position="151"/>
        <end position="172"/>
    </location>
</feature>
<evidence type="ECO:0000313" key="4">
    <source>
        <dbReference type="EMBL" id="KGF73875.1"/>
    </source>
</evidence>
<dbReference type="PANTHER" id="PTHR33740:SF3">
    <property type="entry name" value="GPI-ANCHORED ADHESIN-LIKE PROTEIN"/>
    <property type="match status" value="1"/>
</dbReference>
<sequence length="457" mass="48764">MLISLRAAVLLGLLTGTLATLTACANSPTGQSWERSLAADPRLQNNPSVFGGSPDKPTTLGAAELPRDFPPEIPRYPNAVLVAVKPPVTDPVESTDAAVMTQWTSGDRSDRVMGFYQQAFQSDGWQIEDRPTDDLQGTFVARRNDLQVTISIQPTPLPTPSPTTPSPSSQANTTLTIEYNQGAIARSVPAPGSPDFIGPLPQEPTVATTPLPTDTPGTPVTVAQSFSDLNKAPQELQSAIADLAALGVLTAPTGGGKQNLNTSTLFAPSQPITRREFARWLVAANNQIYANRPAQKVRLGADASQPVFKDVPKTDPDFAAIQGLAEAGLIPSPLTGDSAALLFRPDAPLTRETLILWKVPLDTRQTLPTATIDTVKQTWGFQDTAKIDPRALRAVLADHQNGDLANIHRAFGFTALFQPKKPVTRAEAAATLWYFGYQGEGQSAQDALQLRQSPSPG</sequence>
<name>A0A098TNH1_9CYAN</name>
<dbReference type="STRING" id="1497020.DO97_05790"/>
<evidence type="ECO:0000313" key="5">
    <source>
        <dbReference type="Proteomes" id="UP000030170"/>
    </source>
</evidence>